<dbReference type="AlphaFoldDB" id="A0A1S9DWJ4"/>
<dbReference type="OrthoDB" id="417678at2759"/>
<evidence type="ECO:0000259" key="3">
    <source>
        <dbReference type="PROSITE" id="PS50102"/>
    </source>
</evidence>
<name>A0A1S9DWJ4_ASPOZ</name>
<evidence type="ECO:0000313" key="4">
    <source>
        <dbReference type="EMBL" id="OOO13411.1"/>
    </source>
</evidence>
<dbReference type="InterPro" id="IPR000504">
    <property type="entry name" value="RRM_dom"/>
</dbReference>
<dbReference type="InterPro" id="IPR035979">
    <property type="entry name" value="RBD_domain_sf"/>
</dbReference>
<dbReference type="Gene3D" id="1.20.890.10">
    <property type="entry name" value="cAMP-dependent protein kinase regulatory subunit, dimerization-anchoring domain"/>
    <property type="match status" value="1"/>
</dbReference>
<feature type="compositionally biased region" description="Low complexity" evidence="2">
    <location>
        <begin position="1"/>
        <end position="23"/>
    </location>
</feature>
<keyword evidence="1" id="KW-0694">RNA-binding</keyword>
<reference evidence="4 5" key="1">
    <citation type="submission" date="2016-10" db="EMBL/GenBank/DDBJ databases">
        <title>Genome sequencing of Aspergillus oryzae BCC7051.</title>
        <authorList>
            <person name="Thammarongtham C."/>
            <person name="Vorapreeda T."/>
            <person name="Nookaew I."/>
            <person name="Srisuk T."/>
            <person name="Land M."/>
            <person name="Jeennor S."/>
            <person name="Laoteng K."/>
        </authorList>
    </citation>
    <scope>NUCLEOTIDE SEQUENCE [LARGE SCALE GENOMIC DNA]</scope>
    <source>
        <strain evidence="4 5">BCC7051</strain>
    </source>
</reference>
<dbReference type="SMART" id="SM00360">
    <property type="entry name" value="RRM"/>
    <property type="match status" value="1"/>
</dbReference>
<dbReference type="EMBL" id="MKZY01000002">
    <property type="protein sequence ID" value="OOO13411.1"/>
    <property type="molecule type" value="Genomic_DNA"/>
</dbReference>
<dbReference type="InterPro" id="IPR012677">
    <property type="entry name" value="Nucleotide-bd_a/b_plait_sf"/>
</dbReference>
<gene>
    <name evidence="4" type="ORF">OAory_01011600</name>
</gene>
<proteinExistence type="predicted"/>
<organism evidence="4 5">
    <name type="scientific">Aspergillus oryzae</name>
    <name type="common">Yellow koji mold</name>
    <dbReference type="NCBI Taxonomy" id="5062"/>
    <lineage>
        <taxon>Eukaryota</taxon>
        <taxon>Fungi</taxon>
        <taxon>Dikarya</taxon>
        <taxon>Ascomycota</taxon>
        <taxon>Pezizomycotina</taxon>
        <taxon>Eurotiomycetes</taxon>
        <taxon>Eurotiomycetidae</taxon>
        <taxon>Eurotiales</taxon>
        <taxon>Aspergillaceae</taxon>
        <taxon>Aspergillus</taxon>
        <taxon>Aspergillus subgen. Circumdati</taxon>
    </lineage>
</organism>
<feature type="domain" description="RRM" evidence="3">
    <location>
        <begin position="90"/>
        <end position="155"/>
    </location>
</feature>
<accession>A0A1S9DWJ4</accession>
<dbReference type="Gene3D" id="3.30.70.330">
    <property type="match status" value="1"/>
</dbReference>
<protein>
    <submittedName>
        <fullName evidence="4">RNP-1 like RNA-binding protein</fullName>
    </submittedName>
</protein>
<dbReference type="PROSITE" id="PS50102">
    <property type="entry name" value="RRM"/>
    <property type="match status" value="1"/>
</dbReference>
<dbReference type="Pfam" id="PF00076">
    <property type="entry name" value="RRM_1"/>
    <property type="match status" value="1"/>
</dbReference>
<evidence type="ECO:0000313" key="5">
    <source>
        <dbReference type="Proteomes" id="UP000190312"/>
    </source>
</evidence>
<feature type="region of interest" description="Disordered" evidence="2">
    <location>
        <begin position="1"/>
        <end position="30"/>
    </location>
</feature>
<dbReference type="SUPFAM" id="SSF54928">
    <property type="entry name" value="RNA-binding domain, RBD"/>
    <property type="match status" value="1"/>
</dbReference>
<dbReference type="InterPro" id="IPR050441">
    <property type="entry name" value="RBM"/>
</dbReference>
<dbReference type="GO" id="GO:0003723">
    <property type="term" value="F:RNA binding"/>
    <property type="evidence" value="ECO:0007669"/>
    <property type="project" value="UniProtKB-UniRule"/>
</dbReference>
<dbReference type="Proteomes" id="UP000190312">
    <property type="component" value="Unassembled WGS sequence"/>
</dbReference>
<evidence type="ECO:0000256" key="2">
    <source>
        <dbReference type="SAM" id="MobiDB-lite"/>
    </source>
</evidence>
<sequence length="155" mass="17170">MANDSTPNTAAANTPTGEPTPTTQLRPGGAPARVYMNEKIVPYLLEGMKHVTKEHLIQYKYPLRLPHSLSNFCPIFSISQTFPNLPKMSVTLSVNNLAVSTDDRTLKVFFENYGNVEDAVVMKDPKTRLSRGFGFVTFSSDEEAKVAINCLNNTE</sequence>
<dbReference type="PANTHER" id="PTHR48034">
    <property type="entry name" value="TRANSFORMER-2 SEX-DETERMINING PROTEIN-RELATED"/>
    <property type="match status" value="1"/>
</dbReference>
<evidence type="ECO:0000256" key="1">
    <source>
        <dbReference type="PROSITE-ProRule" id="PRU00176"/>
    </source>
</evidence>
<comment type="caution">
    <text evidence="4">The sequence shown here is derived from an EMBL/GenBank/DDBJ whole genome shotgun (WGS) entry which is preliminary data.</text>
</comment>